<dbReference type="Pfam" id="PF01129">
    <property type="entry name" value="ART"/>
    <property type="match status" value="1"/>
</dbReference>
<comment type="catalytic activity">
    <reaction evidence="5 6">
        <text>L-arginyl-[protein] + NAD(+) = N(omega)-(ADP-D-ribosyl)-L-arginyl-[protein] + nicotinamide + H(+)</text>
        <dbReference type="Rhea" id="RHEA:19149"/>
        <dbReference type="Rhea" id="RHEA-COMP:10532"/>
        <dbReference type="Rhea" id="RHEA-COMP:15087"/>
        <dbReference type="ChEBI" id="CHEBI:15378"/>
        <dbReference type="ChEBI" id="CHEBI:17154"/>
        <dbReference type="ChEBI" id="CHEBI:29965"/>
        <dbReference type="ChEBI" id="CHEBI:57540"/>
        <dbReference type="ChEBI" id="CHEBI:142554"/>
        <dbReference type="EC" id="2.4.2.31"/>
    </reaction>
</comment>
<evidence type="ECO:0000313" key="8">
    <source>
        <dbReference type="EMBL" id="CAF3744863.1"/>
    </source>
</evidence>
<comment type="caution">
    <text evidence="8">The sequence shown here is derived from an EMBL/GenBank/DDBJ whole genome shotgun (WGS) entry which is preliminary data.</text>
</comment>
<dbReference type="GO" id="GO:0106274">
    <property type="term" value="F:NAD+-protein-arginine ADP-ribosyltransferase activity"/>
    <property type="evidence" value="ECO:0007669"/>
    <property type="project" value="UniProtKB-EC"/>
</dbReference>
<keyword evidence="4" id="KW-0548">Nucleotidyltransferase</keyword>
<evidence type="ECO:0000256" key="4">
    <source>
        <dbReference type="ARBA" id="ARBA00022695"/>
    </source>
</evidence>
<keyword evidence="6" id="KW-0520">NAD</keyword>
<keyword evidence="2 6" id="KW-0328">Glycosyltransferase</keyword>
<name>A0A8S2IFI4_9BILA</name>
<dbReference type="EMBL" id="CAJOBA010005482">
    <property type="protein sequence ID" value="CAF3744863.1"/>
    <property type="molecule type" value="Genomic_DNA"/>
</dbReference>
<dbReference type="InterPro" id="IPR000768">
    <property type="entry name" value="ART"/>
</dbReference>
<protein>
    <recommendedName>
        <fullName evidence="6">NAD(P)(+)--arginine ADP-ribosyltransferase</fullName>
        <ecNumber evidence="6">2.4.2.31</ecNumber>
    </recommendedName>
    <alternativeName>
        <fullName evidence="6">Mono(ADP-ribosyl)transferase</fullName>
    </alternativeName>
</protein>
<proteinExistence type="inferred from homology"/>
<dbReference type="GO" id="GO:0016779">
    <property type="term" value="F:nucleotidyltransferase activity"/>
    <property type="evidence" value="ECO:0007669"/>
    <property type="project" value="UniProtKB-KW"/>
</dbReference>
<dbReference type="Proteomes" id="UP000677228">
    <property type="component" value="Unassembled WGS sequence"/>
</dbReference>
<evidence type="ECO:0000313" key="7">
    <source>
        <dbReference type="EMBL" id="CAF0973653.1"/>
    </source>
</evidence>
<dbReference type="Proteomes" id="UP000682733">
    <property type="component" value="Unassembled WGS sequence"/>
</dbReference>
<feature type="non-terminal residue" evidence="8">
    <location>
        <position position="1"/>
    </location>
</feature>
<dbReference type="SUPFAM" id="SSF56399">
    <property type="entry name" value="ADP-ribosylation"/>
    <property type="match status" value="1"/>
</dbReference>
<evidence type="ECO:0000256" key="3">
    <source>
        <dbReference type="ARBA" id="ARBA00022679"/>
    </source>
</evidence>
<evidence type="ECO:0000256" key="2">
    <source>
        <dbReference type="ARBA" id="ARBA00022676"/>
    </source>
</evidence>
<reference evidence="8" key="1">
    <citation type="submission" date="2021-02" db="EMBL/GenBank/DDBJ databases">
        <authorList>
            <person name="Nowell W R."/>
        </authorList>
    </citation>
    <scope>NUCLEOTIDE SEQUENCE</scope>
</reference>
<dbReference type="AlphaFoldDB" id="A0A8S2IFI4"/>
<evidence type="ECO:0000256" key="5">
    <source>
        <dbReference type="ARBA" id="ARBA00047597"/>
    </source>
</evidence>
<keyword evidence="3 6" id="KW-0808">Transferase</keyword>
<evidence type="ECO:0000256" key="6">
    <source>
        <dbReference type="RuleBase" id="RU361228"/>
    </source>
</evidence>
<keyword evidence="6" id="KW-0521">NADP</keyword>
<sequence length="387" mass="44677">VGQTEIVHLLLHERGCRRDLLNRYDLTAYEEAFSDEIRQLFHRPSGSRNRFCDESERAGSAFKVTTKMGEDGIFEDDYGSFGYDKWLVGYETSEEIELIKSKVAGEKGLAQTSVARTLYRKLLGGWSDQDVREQLNSAIDKHVTVAHSQYEKCMSLAAQAFTKEQPEPLLRLYTLETPFYGALANDTLPLATPLFKSLDKLQCRYYQGVSFRGLRMTNANLHAYKWAWKNKGAILTRTFSSTSLDQRVAEMFLGPRTDERWCVLMIFHFKQKCDTAINLGRLSAELPCMSEYEHEEEVLLLPWTLFTVSQIEKESDKIIIHLQNIPVDMSLWSGVNLIHERYKRVGLGQPIDQIGTDNLDNASFWNRMRFFFYMYTNVIKECVSDSQ</sequence>
<evidence type="ECO:0000256" key="1">
    <source>
        <dbReference type="ARBA" id="ARBA00009558"/>
    </source>
</evidence>
<dbReference type="EMBL" id="CAJNOK010005476">
    <property type="protein sequence ID" value="CAF0973653.1"/>
    <property type="molecule type" value="Genomic_DNA"/>
</dbReference>
<evidence type="ECO:0000313" key="9">
    <source>
        <dbReference type="Proteomes" id="UP000682733"/>
    </source>
</evidence>
<accession>A0A8S2IFI4</accession>
<dbReference type="Gene3D" id="3.90.176.10">
    <property type="entry name" value="Toxin ADP-ribosyltransferase, Chain A, domain 1"/>
    <property type="match status" value="1"/>
</dbReference>
<dbReference type="EC" id="2.4.2.31" evidence="6"/>
<gene>
    <name evidence="7" type="ORF">OVA965_LOCUS13231</name>
    <name evidence="8" type="ORF">TMI583_LOCUS13234</name>
</gene>
<comment type="similarity">
    <text evidence="1 6">Belongs to the Arg-specific ADP-ribosyltransferase family.</text>
</comment>
<organism evidence="8 9">
    <name type="scientific">Didymodactylos carnosus</name>
    <dbReference type="NCBI Taxonomy" id="1234261"/>
    <lineage>
        <taxon>Eukaryota</taxon>
        <taxon>Metazoa</taxon>
        <taxon>Spiralia</taxon>
        <taxon>Gnathifera</taxon>
        <taxon>Rotifera</taxon>
        <taxon>Eurotatoria</taxon>
        <taxon>Bdelloidea</taxon>
        <taxon>Philodinida</taxon>
        <taxon>Philodinidae</taxon>
        <taxon>Didymodactylos</taxon>
    </lineage>
</organism>